<dbReference type="PANTHER" id="PTHR10290:SF3">
    <property type="entry name" value="DNA TOPOISOMERASE 1"/>
    <property type="match status" value="1"/>
</dbReference>
<dbReference type="AlphaFoldDB" id="A0A7X6HDF1"/>
<dbReference type="Gene3D" id="3.30.66.10">
    <property type="entry name" value="DNA topoisomerase I domain"/>
    <property type="match status" value="1"/>
</dbReference>
<dbReference type="SUPFAM" id="SSF56349">
    <property type="entry name" value="DNA breaking-rejoining enzymes"/>
    <property type="match status" value="1"/>
</dbReference>
<comment type="similarity">
    <text evidence="2">Belongs to the type IB topoisomerase family.</text>
</comment>
<dbReference type="PROSITE" id="PS52038">
    <property type="entry name" value="TOPO_IB_2"/>
    <property type="match status" value="1"/>
</dbReference>
<comment type="catalytic activity">
    <reaction evidence="1">
        <text>ATP-independent breakage of single-stranded DNA, followed by passage and rejoining.</text>
        <dbReference type="EC" id="5.6.2.1"/>
    </reaction>
</comment>
<evidence type="ECO:0000259" key="9">
    <source>
        <dbReference type="Pfam" id="PF21338"/>
    </source>
</evidence>
<dbReference type="InterPro" id="IPR051062">
    <property type="entry name" value="Topoisomerase_IB"/>
</dbReference>
<gene>
    <name evidence="10" type="ORF">HGG74_11245</name>
</gene>
<evidence type="ECO:0000313" key="11">
    <source>
        <dbReference type="Proteomes" id="UP000544090"/>
    </source>
</evidence>
<dbReference type="Gene3D" id="3.90.15.10">
    <property type="entry name" value="Topoisomerase I, Chain A, domain 3"/>
    <property type="match status" value="2"/>
</dbReference>
<keyword evidence="11" id="KW-1185">Reference proteome</keyword>
<name>A0A7X6HDF1_9MICC</name>
<dbReference type="InterPro" id="IPR001631">
    <property type="entry name" value="TopoI"/>
</dbReference>
<organism evidence="10 11">
    <name type="scientific">Arthrobacter mobilis</name>
    <dbReference type="NCBI Taxonomy" id="2724944"/>
    <lineage>
        <taxon>Bacteria</taxon>
        <taxon>Bacillati</taxon>
        <taxon>Actinomycetota</taxon>
        <taxon>Actinomycetes</taxon>
        <taxon>Micrococcales</taxon>
        <taxon>Micrococcaceae</taxon>
        <taxon>Arthrobacter</taxon>
    </lineage>
</organism>
<dbReference type="InterPro" id="IPR011010">
    <property type="entry name" value="DNA_brk_join_enz"/>
</dbReference>
<feature type="domain" description="DNA topoisomerase I catalytic core eukaryotic-type" evidence="8">
    <location>
        <begin position="83"/>
        <end position="292"/>
    </location>
</feature>
<keyword evidence="4" id="KW-0799">Topoisomerase</keyword>
<evidence type="ECO:0000313" key="10">
    <source>
        <dbReference type="EMBL" id="NKX55106.1"/>
    </source>
</evidence>
<dbReference type="Proteomes" id="UP000544090">
    <property type="component" value="Unassembled WGS sequence"/>
</dbReference>
<evidence type="ECO:0000259" key="8">
    <source>
        <dbReference type="Pfam" id="PF01028"/>
    </source>
</evidence>
<comment type="caution">
    <text evidence="10">The sequence shown here is derived from an EMBL/GenBank/DDBJ whole genome shotgun (WGS) entry which is preliminary data.</text>
</comment>
<reference evidence="10 11" key="1">
    <citation type="submission" date="2020-04" db="EMBL/GenBank/DDBJ databases">
        <title>Arthrobacter sp. nov.</title>
        <authorList>
            <person name="Liu S."/>
        </authorList>
    </citation>
    <scope>NUCLEOTIDE SEQUENCE [LARGE SCALE GENOMIC DNA]</scope>
    <source>
        <strain evidence="10 11">E918</strain>
    </source>
</reference>
<proteinExistence type="inferred from homology"/>
<dbReference type="GO" id="GO:0006265">
    <property type="term" value="P:DNA topological change"/>
    <property type="evidence" value="ECO:0007669"/>
    <property type="project" value="InterPro"/>
</dbReference>
<dbReference type="PANTHER" id="PTHR10290">
    <property type="entry name" value="DNA TOPOISOMERASE I"/>
    <property type="match status" value="1"/>
</dbReference>
<dbReference type="GO" id="GO:0003917">
    <property type="term" value="F:DNA topoisomerase type I (single strand cut, ATP-independent) activity"/>
    <property type="evidence" value="ECO:0007669"/>
    <property type="project" value="UniProtKB-EC"/>
</dbReference>
<feature type="compositionally biased region" description="Low complexity" evidence="7">
    <location>
        <begin position="272"/>
        <end position="290"/>
    </location>
</feature>
<sequence>MPRLRRSDWTGPGYTRRRRGPGFSYRSTDGTALRDPDELERVKALAIPPAWRRVWICPYANGHIQAVGIDDAGRRQYIYHPFWRQRQDARKFEHALDFAARLPAIRAAVTRDLAAPGFTRERAHAAALRIMDIGALRVGSSEYADSNGSYGVTTLQASHVSVKGPLIELDFPGKSGQQWQTVLEDEAVAAFIAGVLEGGSTTALGYLQDGVWHSLDAGALNDYLRRISGGDFTAKDFRTWQATLLAAGSLAKADKALRSEARHARAAKARRAAAGAAVRQRTQGQRRAGGVSETARRRAVAATMREVAEHLGNTPAVARKSYVDPRIVDRFMDGETVPLNSGRVSEAAVRRFLAG</sequence>
<protein>
    <recommendedName>
        <fullName evidence="3">DNA topoisomerase</fullName>
        <ecNumber evidence="3">5.6.2.1</ecNumber>
    </recommendedName>
</protein>
<dbReference type="GO" id="GO:0003677">
    <property type="term" value="F:DNA binding"/>
    <property type="evidence" value="ECO:0007669"/>
    <property type="project" value="UniProtKB-KW"/>
</dbReference>
<dbReference type="InterPro" id="IPR049331">
    <property type="entry name" value="Top1B_N_bact"/>
</dbReference>
<accession>A0A7X6HDF1</accession>
<evidence type="ECO:0000256" key="1">
    <source>
        <dbReference type="ARBA" id="ARBA00000213"/>
    </source>
</evidence>
<evidence type="ECO:0000256" key="6">
    <source>
        <dbReference type="ARBA" id="ARBA00023235"/>
    </source>
</evidence>
<feature type="domain" description="DNA topoisomerase IB N-terminal" evidence="9">
    <location>
        <begin position="22"/>
        <end position="70"/>
    </location>
</feature>
<dbReference type="SUPFAM" id="SSF55869">
    <property type="entry name" value="DNA topoisomerase I domain"/>
    <property type="match status" value="1"/>
</dbReference>
<dbReference type="PRINTS" id="PR00416">
    <property type="entry name" value="EUTPISMRASEI"/>
</dbReference>
<dbReference type="InterPro" id="IPR035447">
    <property type="entry name" value="DNA_topo_I_N_sf"/>
</dbReference>
<dbReference type="InterPro" id="IPR014711">
    <property type="entry name" value="TopoI_cat_a-hlx-sub_euk"/>
</dbReference>
<feature type="region of interest" description="Disordered" evidence="7">
    <location>
        <begin position="269"/>
        <end position="296"/>
    </location>
</feature>
<dbReference type="Pfam" id="PF21338">
    <property type="entry name" value="Top1B_N_bact"/>
    <property type="match status" value="1"/>
</dbReference>
<evidence type="ECO:0000256" key="2">
    <source>
        <dbReference type="ARBA" id="ARBA00006645"/>
    </source>
</evidence>
<dbReference type="EMBL" id="JAAZSQ010000009">
    <property type="protein sequence ID" value="NKX55106.1"/>
    <property type="molecule type" value="Genomic_DNA"/>
</dbReference>
<dbReference type="Pfam" id="PF01028">
    <property type="entry name" value="Topoisom_I"/>
    <property type="match status" value="1"/>
</dbReference>
<dbReference type="EC" id="5.6.2.1" evidence="3"/>
<evidence type="ECO:0000256" key="7">
    <source>
        <dbReference type="SAM" id="MobiDB-lite"/>
    </source>
</evidence>
<evidence type="ECO:0000256" key="3">
    <source>
        <dbReference type="ARBA" id="ARBA00012891"/>
    </source>
</evidence>
<dbReference type="RefSeq" id="WP_168486434.1">
    <property type="nucleotide sequence ID" value="NZ_JAAZSQ010000009.1"/>
</dbReference>
<evidence type="ECO:0000256" key="4">
    <source>
        <dbReference type="ARBA" id="ARBA00023029"/>
    </source>
</evidence>
<dbReference type="InterPro" id="IPR013500">
    <property type="entry name" value="TopoI_cat_euk"/>
</dbReference>
<keyword evidence="5" id="KW-0238">DNA-binding</keyword>
<evidence type="ECO:0000256" key="5">
    <source>
        <dbReference type="ARBA" id="ARBA00023125"/>
    </source>
</evidence>
<keyword evidence="6 10" id="KW-0413">Isomerase</keyword>